<feature type="domain" description="TraG P-loop" evidence="1">
    <location>
        <begin position="236"/>
        <end position="565"/>
    </location>
</feature>
<sequence>MSLFKKQKEQNELEQYLEPAVLLKNKLAPGWMEEHRNHLVFGGNYARTLLVVDYPNSVRGNWLSRLYRFSGNMNISTHLVPVPSDKMVRHLNQSIEEYQVRLNQPLSPVRRKETERKQRSAEKMLEVLLHHNHKTIFLVHTYIHLQAASLEELDRLTERLQSVIWKTGLSVVPARDNMLEAFRSVLPISDVRLPHYTHQNMHTSAASSMLPFDESELFMKSGIIMGHNLHTDNVVLVDMNDKKAFPSRNMLILGTTGMGKSFFMQKHLLRQWVLESADTRFFILDPEREFARVVSQIGGQVIRISNNTEHIINPFHILHDATDDDMQGSVLFLKMQRLKIFCKLIYPDMTILESALLERALFAVYAQYGITEETVFAGRDAHLFPTLGDLYQLLEGLAYAQLASFRDILRMYTEGTNSKLFNGVTNVNLHNSVICFDIKDLQQDGDSQPVAMFNILSFLWEEITRDRVHGKKLYVDEAHLLMGSAKSAMFLLDVYKRIRKYEGEAIVASQQPIDFLGTVEGSHNVGKAILNNSISMLLLGLQDNDIRDLKQHDVLRLSEEEEHIISRRRQGEGIYVVGHHRVFMKVDVTPEELRLIDPQQYAERYKEVT</sequence>
<dbReference type="InterPro" id="IPR051162">
    <property type="entry name" value="T4SS_component"/>
</dbReference>
<dbReference type="PANTHER" id="PTHR30121">
    <property type="entry name" value="UNCHARACTERIZED PROTEIN YJGR-RELATED"/>
    <property type="match status" value="1"/>
</dbReference>
<organism evidence="2 3">
    <name type="scientific">Ectobacillus ponti</name>
    <dbReference type="NCBI Taxonomy" id="2961894"/>
    <lineage>
        <taxon>Bacteria</taxon>
        <taxon>Bacillati</taxon>
        <taxon>Bacillota</taxon>
        <taxon>Bacilli</taxon>
        <taxon>Bacillales</taxon>
        <taxon>Bacillaceae</taxon>
        <taxon>Ectobacillus</taxon>
    </lineage>
</organism>
<comment type="caution">
    <text evidence="2">The sequence shown here is derived from an EMBL/GenBank/DDBJ whole genome shotgun (WGS) entry which is preliminary data.</text>
</comment>
<dbReference type="Proteomes" id="UP001156102">
    <property type="component" value="Unassembled WGS sequence"/>
</dbReference>
<dbReference type="SUPFAM" id="SSF52540">
    <property type="entry name" value="P-loop containing nucleoside triphosphate hydrolases"/>
    <property type="match status" value="1"/>
</dbReference>
<dbReference type="PANTHER" id="PTHR30121:SF6">
    <property type="entry name" value="SLR6007 PROTEIN"/>
    <property type="match status" value="1"/>
</dbReference>
<dbReference type="RefSeq" id="WP_254758857.1">
    <property type="nucleotide sequence ID" value="NZ_JANCLT010000004.1"/>
</dbReference>
<evidence type="ECO:0000313" key="3">
    <source>
        <dbReference type="Proteomes" id="UP001156102"/>
    </source>
</evidence>
<dbReference type="AlphaFoldDB" id="A0AA42BPB9"/>
<reference evidence="2" key="1">
    <citation type="submission" date="2022-07" db="EMBL/GenBank/DDBJ databases">
        <authorList>
            <person name="Li W.-J."/>
            <person name="Deng Q.-Q."/>
        </authorList>
    </citation>
    <scope>NUCLEOTIDE SEQUENCE</scope>
    <source>
        <strain evidence="2">SYSU M60031</strain>
    </source>
</reference>
<proteinExistence type="predicted"/>
<dbReference type="EMBL" id="JANCLT010000004">
    <property type="protein sequence ID" value="MCP8968950.1"/>
    <property type="molecule type" value="Genomic_DNA"/>
</dbReference>
<name>A0AA42BPB9_9BACI</name>
<evidence type="ECO:0000313" key="2">
    <source>
        <dbReference type="EMBL" id="MCP8968950.1"/>
    </source>
</evidence>
<protein>
    <submittedName>
        <fullName evidence="2">DUF87 domain-containing protein</fullName>
    </submittedName>
</protein>
<accession>A0AA42BPB9</accession>
<dbReference type="CDD" id="cd01127">
    <property type="entry name" value="TrwB_TraG_TraD_VirD4"/>
    <property type="match status" value="2"/>
</dbReference>
<dbReference type="InterPro" id="IPR027417">
    <property type="entry name" value="P-loop_NTPase"/>
</dbReference>
<dbReference type="Gene3D" id="1.10.8.730">
    <property type="match status" value="1"/>
</dbReference>
<dbReference type="Gene3D" id="3.40.50.300">
    <property type="entry name" value="P-loop containing nucleotide triphosphate hydrolases"/>
    <property type="match status" value="1"/>
</dbReference>
<dbReference type="Pfam" id="PF19044">
    <property type="entry name" value="P-loop_TraG"/>
    <property type="match status" value="1"/>
</dbReference>
<evidence type="ECO:0000259" key="1">
    <source>
        <dbReference type="Pfam" id="PF19044"/>
    </source>
</evidence>
<keyword evidence="3" id="KW-1185">Reference proteome</keyword>
<gene>
    <name evidence="2" type="ORF">NK662_10410</name>
</gene>
<dbReference type="InterPro" id="IPR043964">
    <property type="entry name" value="P-loop_TraG"/>
</dbReference>